<evidence type="ECO:0000313" key="3">
    <source>
        <dbReference type="Proteomes" id="UP001148614"/>
    </source>
</evidence>
<organism evidence="2 3">
    <name type="scientific">Xylaria arbuscula</name>
    <dbReference type="NCBI Taxonomy" id="114810"/>
    <lineage>
        <taxon>Eukaryota</taxon>
        <taxon>Fungi</taxon>
        <taxon>Dikarya</taxon>
        <taxon>Ascomycota</taxon>
        <taxon>Pezizomycotina</taxon>
        <taxon>Sordariomycetes</taxon>
        <taxon>Xylariomycetidae</taxon>
        <taxon>Xylariales</taxon>
        <taxon>Xylariaceae</taxon>
        <taxon>Xylaria</taxon>
    </lineage>
</organism>
<evidence type="ECO:0000256" key="1">
    <source>
        <dbReference type="SAM" id="SignalP"/>
    </source>
</evidence>
<keyword evidence="1" id="KW-0732">Signal</keyword>
<feature type="chain" id="PRO_5040994993" evidence="1">
    <location>
        <begin position="19"/>
        <end position="173"/>
    </location>
</feature>
<evidence type="ECO:0000313" key="2">
    <source>
        <dbReference type="EMBL" id="KAJ3566717.1"/>
    </source>
</evidence>
<dbReference type="EMBL" id="JANPWZ010001324">
    <property type="protein sequence ID" value="KAJ3566717.1"/>
    <property type="molecule type" value="Genomic_DNA"/>
</dbReference>
<sequence length="173" mass="19138">MRSFATIIIGLFAAGALTAPIKGDVQEARRAIDYEDDAFRYSDNIDNAVDVKDTSKAYDYEDDAFRYTDNIDNAVDLVEAPRATDYEDDAFRYSDNIDNAVDLKDAKESSDADADAFKYTDNINNAADLKDAKSIKHESWEHVVTDADGTKVLLTSPYADDVRAADRASILGE</sequence>
<keyword evidence="3" id="KW-1185">Reference proteome</keyword>
<accession>A0A9W8NBG3</accession>
<dbReference type="Proteomes" id="UP001148614">
    <property type="component" value="Unassembled WGS sequence"/>
</dbReference>
<proteinExistence type="predicted"/>
<name>A0A9W8NBG3_9PEZI</name>
<reference evidence="2" key="1">
    <citation type="submission" date="2022-07" db="EMBL/GenBank/DDBJ databases">
        <title>Genome Sequence of Xylaria arbuscula.</title>
        <authorList>
            <person name="Buettner E."/>
        </authorList>
    </citation>
    <scope>NUCLEOTIDE SEQUENCE</scope>
    <source>
        <strain evidence="2">VT107</strain>
    </source>
</reference>
<comment type="caution">
    <text evidence="2">The sequence shown here is derived from an EMBL/GenBank/DDBJ whole genome shotgun (WGS) entry which is preliminary data.</text>
</comment>
<protein>
    <submittedName>
        <fullName evidence="2">Uncharacterized protein</fullName>
    </submittedName>
</protein>
<feature type="signal peptide" evidence="1">
    <location>
        <begin position="1"/>
        <end position="18"/>
    </location>
</feature>
<dbReference type="AlphaFoldDB" id="A0A9W8NBG3"/>
<gene>
    <name evidence="2" type="ORF">NPX13_g7029</name>
</gene>